<evidence type="ECO:0000313" key="1">
    <source>
        <dbReference type="EMBL" id="SHJ75606.1"/>
    </source>
</evidence>
<dbReference type="RefSeq" id="WP_073136654.1">
    <property type="nucleotide sequence ID" value="NZ_FQZF01000019.1"/>
</dbReference>
<gene>
    <name evidence="1" type="ORF">SAMN02745194_03299</name>
</gene>
<dbReference type="AlphaFoldDB" id="A0A1M6LWR1"/>
<protein>
    <submittedName>
        <fullName evidence="1">Uncharacterized protein</fullName>
    </submittedName>
</protein>
<dbReference type="OrthoDB" id="7351360at2"/>
<proteinExistence type="predicted"/>
<dbReference type="Proteomes" id="UP000184387">
    <property type="component" value="Unassembled WGS sequence"/>
</dbReference>
<dbReference type="EMBL" id="FQZF01000019">
    <property type="protein sequence ID" value="SHJ75606.1"/>
    <property type="molecule type" value="Genomic_DNA"/>
</dbReference>
<dbReference type="STRING" id="198092.SAMN02745194_03299"/>
<accession>A0A1M6LWR1</accession>
<sequence length="182" mass="18758">MTPSRWLRWPLASHPLLLVALAGLALPGCSELLAEGSAAGAGLGGAAIADAVGAGATTTTGIGLGVQAGVRAGLHYAQRRAHAAAQDRVAAAAGPLPVGGVAGWAIAHDVPIEPDERGQVTVVRVIEAGPIHCKEIIFSVDATTRPEEAPRRGFYTAYVCRDGQAWRWASAEPATERWGSLQ</sequence>
<name>A0A1M6LWR1_9PROT</name>
<reference evidence="1 2" key="1">
    <citation type="submission" date="2016-11" db="EMBL/GenBank/DDBJ databases">
        <authorList>
            <person name="Jaros S."/>
            <person name="Januszkiewicz K."/>
            <person name="Wedrychowicz H."/>
        </authorList>
    </citation>
    <scope>NUCLEOTIDE SEQUENCE [LARGE SCALE GENOMIC DNA]</scope>
    <source>
        <strain evidence="1 2">DSM 14916</strain>
    </source>
</reference>
<keyword evidence="2" id="KW-1185">Reference proteome</keyword>
<evidence type="ECO:0000313" key="2">
    <source>
        <dbReference type="Proteomes" id="UP000184387"/>
    </source>
</evidence>
<organism evidence="1 2">
    <name type="scientific">Muricoccus roseus</name>
    <dbReference type="NCBI Taxonomy" id="198092"/>
    <lineage>
        <taxon>Bacteria</taxon>
        <taxon>Pseudomonadati</taxon>
        <taxon>Pseudomonadota</taxon>
        <taxon>Alphaproteobacteria</taxon>
        <taxon>Acetobacterales</taxon>
        <taxon>Roseomonadaceae</taxon>
        <taxon>Muricoccus</taxon>
    </lineage>
</organism>